<dbReference type="RefSeq" id="WP_021208692.1">
    <property type="nucleotide sequence ID" value="NZ_JAOCDX010000028.1"/>
</dbReference>
<reference evidence="1" key="1">
    <citation type="submission" date="2022-09" db="EMBL/GenBank/DDBJ databases">
        <title>Intensive care unit water sources are persistently colonized with multi-drug resistant bacteria and are the site of extensive horizontal gene transfer of antibiotic resistance genes.</title>
        <authorList>
            <person name="Diorio-Toth L."/>
        </authorList>
    </citation>
    <scope>NUCLEOTIDE SEQUENCE</scope>
    <source>
        <strain evidence="1">GD04147</strain>
    </source>
</reference>
<comment type="caution">
    <text evidence="1">The sequence shown here is derived from an EMBL/GenBank/DDBJ whole genome shotgun (WGS) entry which is preliminary data.</text>
</comment>
<evidence type="ECO:0000313" key="2">
    <source>
        <dbReference type="Proteomes" id="UP001158076"/>
    </source>
</evidence>
<gene>
    <name evidence="1" type="ORF">N7335_20505</name>
</gene>
<name>A0AA42H9Z5_STUST</name>
<sequence>MKVVTGLNEAQIESLVRSKSSFEINGLRGNFMAGVKLVETKIESLGMKCRVKSDVKSTMVQGGAFGVAFSVMSAPATLTVATLGIAAGLGHTLVTYNPDYEILKDYVNQRLRVIYKK</sequence>
<dbReference type="AlphaFoldDB" id="A0AA42H9Z5"/>
<dbReference type="EMBL" id="JAODZE010000034">
    <property type="protein sequence ID" value="MDH0148776.1"/>
    <property type="molecule type" value="Genomic_DNA"/>
</dbReference>
<evidence type="ECO:0000313" key="1">
    <source>
        <dbReference type="EMBL" id="MDH0148776.1"/>
    </source>
</evidence>
<dbReference type="Proteomes" id="UP001158076">
    <property type="component" value="Unassembled WGS sequence"/>
</dbReference>
<protein>
    <submittedName>
        <fullName evidence="1">Uncharacterized protein</fullName>
    </submittedName>
</protein>
<accession>A0AA42H9Z5</accession>
<proteinExistence type="predicted"/>
<organism evidence="1 2">
    <name type="scientific">Stutzerimonas stutzeri</name>
    <name type="common">Pseudomonas stutzeri</name>
    <dbReference type="NCBI Taxonomy" id="316"/>
    <lineage>
        <taxon>Bacteria</taxon>
        <taxon>Pseudomonadati</taxon>
        <taxon>Pseudomonadota</taxon>
        <taxon>Gammaproteobacteria</taxon>
        <taxon>Pseudomonadales</taxon>
        <taxon>Pseudomonadaceae</taxon>
        <taxon>Stutzerimonas</taxon>
    </lineage>
</organism>